<comment type="caution">
    <text evidence="6">The sequence shown here is derived from an EMBL/GenBank/DDBJ whole genome shotgun (WGS) entry which is preliminary data.</text>
</comment>
<gene>
    <name evidence="4 6" type="primary">rplU</name>
    <name evidence="6" type="ORF">EJ104_10465</name>
</gene>
<proteinExistence type="inferred from homology"/>
<accession>A0A431VQN8</accession>
<keyword evidence="4 5" id="KW-0699">rRNA-binding</keyword>
<dbReference type="InterPro" id="IPR028909">
    <property type="entry name" value="bL21-like"/>
</dbReference>
<dbReference type="GO" id="GO:0006412">
    <property type="term" value="P:translation"/>
    <property type="evidence" value="ECO:0007669"/>
    <property type="project" value="UniProtKB-UniRule"/>
</dbReference>
<dbReference type="InterPro" id="IPR036164">
    <property type="entry name" value="bL21-like_sf"/>
</dbReference>
<dbReference type="GO" id="GO:0019843">
    <property type="term" value="F:rRNA binding"/>
    <property type="evidence" value="ECO:0007669"/>
    <property type="project" value="UniProtKB-UniRule"/>
</dbReference>
<dbReference type="PANTHER" id="PTHR21349:SF0">
    <property type="entry name" value="LARGE RIBOSOMAL SUBUNIT PROTEIN BL21M"/>
    <property type="match status" value="1"/>
</dbReference>
<dbReference type="GO" id="GO:0005737">
    <property type="term" value="C:cytoplasm"/>
    <property type="evidence" value="ECO:0007669"/>
    <property type="project" value="UniProtKB-ARBA"/>
</dbReference>
<evidence type="ECO:0000256" key="1">
    <source>
        <dbReference type="ARBA" id="ARBA00008563"/>
    </source>
</evidence>
<dbReference type="InterPro" id="IPR001787">
    <property type="entry name" value="Ribosomal_bL21"/>
</dbReference>
<reference evidence="6 7" key="1">
    <citation type="submission" date="2018-12" db="EMBL/GenBank/DDBJ databases">
        <title>Deinococcus radiophilus ATCC 27603 genome sequencing and assembly.</title>
        <authorList>
            <person name="Maclea K.S."/>
            <person name="Maynard C.R."/>
        </authorList>
    </citation>
    <scope>NUCLEOTIDE SEQUENCE [LARGE SCALE GENOMIC DNA]</scope>
    <source>
        <strain evidence="6 7">ATCC 27603</strain>
    </source>
</reference>
<organism evidence="6 7">
    <name type="scientific">Deinococcus radiophilus</name>
    <dbReference type="NCBI Taxonomy" id="32062"/>
    <lineage>
        <taxon>Bacteria</taxon>
        <taxon>Thermotogati</taxon>
        <taxon>Deinococcota</taxon>
        <taxon>Deinococci</taxon>
        <taxon>Deinococcales</taxon>
        <taxon>Deinococcaceae</taxon>
        <taxon>Deinococcus</taxon>
    </lineage>
</organism>
<dbReference type="GO" id="GO:1990904">
    <property type="term" value="C:ribonucleoprotein complex"/>
    <property type="evidence" value="ECO:0007669"/>
    <property type="project" value="UniProtKB-KW"/>
</dbReference>
<dbReference type="EMBL" id="RXPE01000025">
    <property type="protein sequence ID" value="RTR25548.1"/>
    <property type="molecule type" value="Genomic_DNA"/>
</dbReference>
<protein>
    <recommendedName>
        <fullName evidence="4">Large ribosomal subunit protein bL21</fullName>
    </recommendedName>
</protein>
<dbReference type="NCBIfam" id="TIGR00061">
    <property type="entry name" value="L21"/>
    <property type="match status" value="1"/>
</dbReference>
<keyword evidence="4 5" id="KW-0694">RNA-binding</keyword>
<evidence type="ECO:0000256" key="4">
    <source>
        <dbReference type="HAMAP-Rule" id="MF_01363"/>
    </source>
</evidence>
<evidence type="ECO:0000256" key="2">
    <source>
        <dbReference type="ARBA" id="ARBA00022980"/>
    </source>
</evidence>
<dbReference type="SUPFAM" id="SSF141091">
    <property type="entry name" value="L21p-like"/>
    <property type="match status" value="1"/>
</dbReference>
<keyword evidence="2 4" id="KW-0689">Ribosomal protein</keyword>
<evidence type="ECO:0000313" key="6">
    <source>
        <dbReference type="EMBL" id="RTR25548.1"/>
    </source>
</evidence>
<dbReference type="Pfam" id="PF00829">
    <property type="entry name" value="Ribosomal_L21p"/>
    <property type="match status" value="1"/>
</dbReference>
<dbReference type="Proteomes" id="UP000277766">
    <property type="component" value="Unassembled WGS sequence"/>
</dbReference>
<name>A0A431VQN8_9DEIO</name>
<dbReference type="RefSeq" id="WP_126352716.1">
    <property type="nucleotide sequence ID" value="NZ_CP086380.1"/>
</dbReference>
<dbReference type="GO" id="GO:0003735">
    <property type="term" value="F:structural constituent of ribosome"/>
    <property type="evidence" value="ECO:0007669"/>
    <property type="project" value="InterPro"/>
</dbReference>
<dbReference type="HAMAP" id="MF_01363">
    <property type="entry name" value="Ribosomal_bL21"/>
    <property type="match status" value="1"/>
</dbReference>
<keyword evidence="3 4" id="KW-0687">Ribonucleoprotein</keyword>
<sequence length="100" mass="10925">MFAIISSGGKQYRVSEGDVIRVESLQGEAGDKVDFTPVLVGGDQTAFGDDAGKFTVSAEVVEHGRGEKIYVRKYKSGIQYRRRTGHRQAYTAIKITGIKA</sequence>
<dbReference type="AlphaFoldDB" id="A0A431VQN8"/>
<comment type="function">
    <text evidence="4 5">This protein binds to 23S rRNA in the presence of protein L20.</text>
</comment>
<evidence type="ECO:0000256" key="5">
    <source>
        <dbReference type="RuleBase" id="RU000562"/>
    </source>
</evidence>
<evidence type="ECO:0000256" key="3">
    <source>
        <dbReference type="ARBA" id="ARBA00023274"/>
    </source>
</evidence>
<dbReference type="PANTHER" id="PTHR21349">
    <property type="entry name" value="50S RIBOSOMAL PROTEIN L21"/>
    <property type="match status" value="1"/>
</dbReference>
<dbReference type="OrthoDB" id="9813334at2"/>
<keyword evidence="7" id="KW-1185">Reference proteome</keyword>
<dbReference type="GO" id="GO:0005840">
    <property type="term" value="C:ribosome"/>
    <property type="evidence" value="ECO:0007669"/>
    <property type="project" value="UniProtKB-KW"/>
</dbReference>
<evidence type="ECO:0000313" key="7">
    <source>
        <dbReference type="Proteomes" id="UP000277766"/>
    </source>
</evidence>
<comment type="similarity">
    <text evidence="1 4 5">Belongs to the bacterial ribosomal protein bL21 family.</text>
</comment>
<comment type="subunit">
    <text evidence="4">Part of the 50S ribosomal subunit. Contacts protein L20.</text>
</comment>